<accession>A0A7S3LKS8</accession>
<sequence length="328" mass="37044">MESSDFLQDLLRAKGTVEVQLILLILQALLWYFIVPIVGKALKSYIDKKPYKKQFIELADKSLRAALKTEFDSLEKSYEYTCLVGGILVQHSLGGALCFPSAFGLDFVSSSVAGALARHGALMEAGWELQDGLDKFYQVFIKNDWSMNSSKSLRLIAFHHATGLSLVIPMNMFYGYNVLYHKGVFLMQGVSAWALFAQYYAFTLDLSKRFDLVQMKIISVGVFLAMFYGRIIGFICISLELIPILYSENLLLLSVAVAVSILMQSLNYNFILENYRKMVKYAKMPLPKNSLKKTDNFSGPTQVVRKLKKSISQMVLQEEVALSKKHQS</sequence>
<feature type="transmembrane region" description="Helical" evidence="1">
    <location>
        <begin position="155"/>
        <end position="174"/>
    </location>
</feature>
<evidence type="ECO:0000313" key="2">
    <source>
        <dbReference type="EMBL" id="CAE0434468.1"/>
    </source>
</evidence>
<keyword evidence="1" id="KW-1133">Transmembrane helix</keyword>
<organism evidence="2">
    <name type="scientific">Aplanochytrium stocchinoi</name>
    <dbReference type="NCBI Taxonomy" id="215587"/>
    <lineage>
        <taxon>Eukaryota</taxon>
        <taxon>Sar</taxon>
        <taxon>Stramenopiles</taxon>
        <taxon>Bigyra</taxon>
        <taxon>Labyrinthulomycetes</taxon>
        <taxon>Thraustochytrida</taxon>
        <taxon>Thraustochytriidae</taxon>
        <taxon>Aplanochytrium</taxon>
    </lineage>
</organism>
<feature type="transmembrane region" description="Helical" evidence="1">
    <location>
        <begin position="222"/>
        <end position="244"/>
    </location>
</feature>
<feature type="transmembrane region" description="Helical" evidence="1">
    <location>
        <begin position="20"/>
        <end position="42"/>
    </location>
</feature>
<evidence type="ECO:0000256" key="1">
    <source>
        <dbReference type="SAM" id="Phobius"/>
    </source>
</evidence>
<dbReference type="EMBL" id="HBIN01006514">
    <property type="protein sequence ID" value="CAE0434468.1"/>
    <property type="molecule type" value="Transcribed_RNA"/>
</dbReference>
<dbReference type="AlphaFoldDB" id="A0A7S3LKS8"/>
<keyword evidence="1" id="KW-0812">Transmembrane</keyword>
<feature type="transmembrane region" description="Helical" evidence="1">
    <location>
        <begin position="250"/>
        <end position="271"/>
    </location>
</feature>
<reference evidence="2" key="1">
    <citation type="submission" date="2021-01" db="EMBL/GenBank/DDBJ databases">
        <authorList>
            <person name="Corre E."/>
            <person name="Pelletier E."/>
            <person name="Niang G."/>
            <person name="Scheremetjew M."/>
            <person name="Finn R."/>
            <person name="Kale V."/>
            <person name="Holt S."/>
            <person name="Cochrane G."/>
            <person name="Meng A."/>
            <person name="Brown T."/>
            <person name="Cohen L."/>
        </authorList>
    </citation>
    <scope>NUCLEOTIDE SEQUENCE</scope>
    <source>
        <strain evidence="2">GSBS06</strain>
    </source>
</reference>
<name>A0A7S3LKS8_9STRA</name>
<keyword evidence="1" id="KW-0472">Membrane</keyword>
<gene>
    <name evidence="2" type="ORF">ASTO00021_LOCUS4766</name>
</gene>
<feature type="transmembrane region" description="Helical" evidence="1">
    <location>
        <begin position="180"/>
        <end position="202"/>
    </location>
</feature>
<protein>
    <recommendedName>
        <fullName evidence="3">TLC domain-containing protein</fullName>
    </recommendedName>
</protein>
<proteinExistence type="predicted"/>
<evidence type="ECO:0008006" key="3">
    <source>
        <dbReference type="Google" id="ProtNLM"/>
    </source>
</evidence>